<dbReference type="InterPro" id="IPR038718">
    <property type="entry name" value="SNF2-like_sf"/>
</dbReference>
<dbReference type="SMART" id="SM00490">
    <property type="entry name" value="HELICc"/>
    <property type="match status" value="1"/>
</dbReference>
<feature type="region of interest" description="Disordered" evidence="4">
    <location>
        <begin position="1084"/>
        <end position="1165"/>
    </location>
</feature>
<feature type="compositionally biased region" description="Basic residues" evidence="4">
    <location>
        <begin position="798"/>
        <end position="813"/>
    </location>
</feature>
<dbReference type="FunFam" id="3.40.50.10810:FF:000053">
    <property type="entry name" value="SNF2 family helicase/ATPase, putative"/>
    <property type="match status" value="1"/>
</dbReference>
<dbReference type="GO" id="GO:0005524">
    <property type="term" value="F:ATP binding"/>
    <property type="evidence" value="ECO:0007669"/>
    <property type="project" value="UniProtKB-KW"/>
</dbReference>
<keyword evidence="8" id="KW-1185">Reference proteome</keyword>
<dbReference type="InterPro" id="IPR000330">
    <property type="entry name" value="SNF2_N"/>
</dbReference>
<dbReference type="GO" id="GO:0016787">
    <property type="term" value="F:hydrolase activity"/>
    <property type="evidence" value="ECO:0007669"/>
    <property type="project" value="UniProtKB-KW"/>
</dbReference>
<feature type="domain" description="Helicase C-terminal" evidence="6">
    <location>
        <begin position="915"/>
        <end position="1076"/>
    </location>
</feature>
<dbReference type="InterPro" id="IPR014001">
    <property type="entry name" value="Helicase_ATP-bd"/>
</dbReference>
<dbReference type="InterPro" id="IPR001650">
    <property type="entry name" value="Helicase_C-like"/>
</dbReference>
<proteinExistence type="predicted"/>
<protein>
    <submittedName>
        <fullName evidence="7">Uncharacterized protein</fullName>
    </submittedName>
</protein>
<feature type="region of interest" description="Disordered" evidence="4">
    <location>
        <begin position="425"/>
        <end position="445"/>
    </location>
</feature>
<feature type="compositionally biased region" description="Low complexity" evidence="4">
    <location>
        <begin position="1112"/>
        <end position="1132"/>
    </location>
</feature>
<dbReference type="Gene3D" id="3.40.50.300">
    <property type="entry name" value="P-loop containing nucleotide triphosphate hydrolases"/>
    <property type="match status" value="2"/>
</dbReference>
<keyword evidence="2" id="KW-0378">Hydrolase</keyword>
<feature type="compositionally biased region" description="Basic and acidic residues" evidence="4">
    <location>
        <begin position="332"/>
        <end position="346"/>
    </location>
</feature>
<dbReference type="AlphaFoldDB" id="A0A9N8KDK6"/>
<evidence type="ECO:0000256" key="3">
    <source>
        <dbReference type="ARBA" id="ARBA00022840"/>
    </source>
</evidence>
<feature type="region of interest" description="Disordered" evidence="4">
    <location>
        <begin position="332"/>
        <end position="365"/>
    </location>
</feature>
<dbReference type="EMBL" id="CAINUL010000002">
    <property type="protein sequence ID" value="CAD0107683.1"/>
    <property type="molecule type" value="Genomic_DNA"/>
</dbReference>
<name>A0A9N8KDK6_9PEZI</name>
<dbReference type="SUPFAM" id="SSF52540">
    <property type="entry name" value="P-loop containing nucleoside triphosphate hydrolases"/>
    <property type="match status" value="2"/>
</dbReference>
<dbReference type="CDD" id="cd18793">
    <property type="entry name" value="SF2_C_SNF"/>
    <property type="match status" value="1"/>
</dbReference>
<dbReference type="Pfam" id="PF00271">
    <property type="entry name" value="Helicase_C"/>
    <property type="match status" value="1"/>
</dbReference>
<dbReference type="InterPro" id="IPR050628">
    <property type="entry name" value="SNF2_RAD54_helicase_TF"/>
</dbReference>
<evidence type="ECO:0000313" key="7">
    <source>
        <dbReference type="EMBL" id="CAD0107683.1"/>
    </source>
</evidence>
<dbReference type="OrthoDB" id="423559at2759"/>
<feature type="region of interest" description="Disordered" evidence="4">
    <location>
        <begin position="798"/>
        <end position="908"/>
    </location>
</feature>
<feature type="region of interest" description="Disordered" evidence="4">
    <location>
        <begin position="1"/>
        <end position="47"/>
    </location>
</feature>
<feature type="compositionally biased region" description="Acidic residues" evidence="4">
    <location>
        <begin position="347"/>
        <end position="365"/>
    </location>
</feature>
<feature type="region of interest" description="Disordered" evidence="4">
    <location>
        <begin position="231"/>
        <end position="261"/>
    </location>
</feature>
<feature type="compositionally biased region" description="Basic and acidic residues" evidence="4">
    <location>
        <begin position="1141"/>
        <end position="1165"/>
    </location>
</feature>
<evidence type="ECO:0000256" key="1">
    <source>
        <dbReference type="ARBA" id="ARBA00022741"/>
    </source>
</evidence>
<feature type="domain" description="Helicase ATP-binding" evidence="5">
    <location>
        <begin position="393"/>
        <end position="584"/>
    </location>
</feature>
<reference evidence="7" key="1">
    <citation type="submission" date="2020-06" db="EMBL/GenBank/DDBJ databases">
        <authorList>
            <person name="Onetto C."/>
        </authorList>
    </citation>
    <scope>NUCLEOTIDE SEQUENCE</scope>
</reference>
<dbReference type="InterPro" id="IPR049730">
    <property type="entry name" value="SNF2/RAD54-like_C"/>
</dbReference>
<feature type="compositionally biased region" description="Polar residues" evidence="4">
    <location>
        <begin position="726"/>
        <end position="745"/>
    </location>
</feature>
<dbReference type="GO" id="GO:0005634">
    <property type="term" value="C:nucleus"/>
    <property type="evidence" value="ECO:0007669"/>
    <property type="project" value="TreeGrafter"/>
</dbReference>
<organism evidence="7 8">
    <name type="scientific">Aureobasidium uvarum</name>
    <dbReference type="NCBI Taxonomy" id="2773716"/>
    <lineage>
        <taxon>Eukaryota</taxon>
        <taxon>Fungi</taxon>
        <taxon>Dikarya</taxon>
        <taxon>Ascomycota</taxon>
        <taxon>Pezizomycotina</taxon>
        <taxon>Dothideomycetes</taxon>
        <taxon>Dothideomycetidae</taxon>
        <taxon>Dothideales</taxon>
        <taxon>Saccotheciaceae</taxon>
        <taxon>Aureobasidium</taxon>
    </lineage>
</organism>
<dbReference type="PANTHER" id="PTHR45626:SF14">
    <property type="entry name" value="ATP-DEPENDENT DNA HELICASE (EUROFUNG)"/>
    <property type="match status" value="1"/>
</dbReference>
<dbReference type="CDD" id="cd18008">
    <property type="entry name" value="DEXDc_SHPRH-like"/>
    <property type="match status" value="1"/>
</dbReference>
<keyword evidence="1" id="KW-0547">Nucleotide-binding</keyword>
<feature type="region of interest" description="Disordered" evidence="4">
    <location>
        <begin position="713"/>
        <end position="745"/>
    </location>
</feature>
<dbReference type="PROSITE" id="PS51194">
    <property type="entry name" value="HELICASE_CTER"/>
    <property type="match status" value="1"/>
</dbReference>
<dbReference type="Proteomes" id="UP000745764">
    <property type="component" value="Unassembled WGS sequence"/>
</dbReference>
<dbReference type="GO" id="GO:0006281">
    <property type="term" value="P:DNA repair"/>
    <property type="evidence" value="ECO:0007669"/>
    <property type="project" value="TreeGrafter"/>
</dbReference>
<dbReference type="PANTHER" id="PTHR45626">
    <property type="entry name" value="TRANSCRIPTION TERMINATION FACTOR 2-RELATED"/>
    <property type="match status" value="1"/>
</dbReference>
<dbReference type="Gene3D" id="3.40.50.10810">
    <property type="entry name" value="Tandem AAA-ATPase domain"/>
    <property type="match status" value="1"/>
</dbReference>
<accession>A0A9N8KDK6</accession>
<dbReference type="Pfam" id="PF00176">
    <property type="entry name" value="SNF2-rel_dom"/>
    <property type="match status" value="1"/>
</dbReference>
<keyword evidence="3" id="KW-0067">ATP-binding</keyword>
<comment type="caution">
    <text evidence="7">The sequence shown here is derived from an EMBL/GenBank/DDBJ whole genome shotgun (WGS) entry which is preliminary data.</text>
</comment>
<dbReference type="GO" id="GO:0008094">
    <property type="term" value="F:ATP-dependent activity, acting on DNA"/>
    <property type="evidence" value="ECO:0007669"/>
    <property type="project" value="TreeGrafter"/>
</dbReference>
<dbReference type="InterPro" id="IPR027417">
    <property type="entry name" value="P-loop_NTPase"/>
</dbReference>
<evidence type="ECO:0000256" key="4">
    <source>
        <dbReference type="SAM" id="MobiDB-lite"/>
    </source>
</evidence>
<feature type="compositionally biased region" description="Polar residues" evidence="4">
    <location>
        <begin position="75"/>
        <end position="123"/>
    </location>
</feature>
<gene>
    <name evidence="7" type="ORF">AWRI4620_LOCUS1938</name>
</gene>
<dbReference type="SMART" id="SM00487">
    <property type="entry name" value="DEXDc"/>
    <property type="match status" value="1"/>
</dbReference>
<evidence type="ECO:0000259" key="5">
    <source>
        <dbReference type="PROSITE" id="PS51192"/>
    </source>
</evidence>
<feature type="compositionally biased region" description="Polar residues" evidence="4">
    <location>
        <begin position="19"/>
        <end position="47"/>
    </location>
</feature>
<feature type="compositionally biased region" description="Acidic residues" evidence="4">
    <location>
        <begin position="881"/>
        <end position="900"/>
    </location>
</feature>
<feature type="compositionally biased region" description="Basic and acidic residues" evidence="4">
    <location>
        <begin position="426"/>
        <end position="445"/>
    </location>
</feature>
<sequence>MDSPSQSQVKKKIPFRPVNTLSSRYTPHSTLDNDSIIGDTSSLFDQTNGSLELDINHFQSATNSTTMARERVPSAESSTHQTQPSQSRSAQNGSTQQIQPSQAPVQPPTTAASKLSAQPTFGQASPLRNPLKNPYANVFNTNHRRPEQHRPISQPQFRQPQGSANGAQAKTSTFYLPGQRPQPPTQSRPAQSGNPLYGNAANSAAIRVPSNAPLRDIPPAPRQLFSSSVAPSTIHRPYNPAPAPQPKPIDLTNADDDDDGFDPDAALREDGFGAADPYAYVDPSQTSHNIKALLEGAFDDDGDKPKMRLRKRAAKKQQQKVKEEKKISSLEEKLRKLDMDAVKEEPKEEDPDTKEEEDEDEEDGTVEGLTVKLLPHQVEGVSWMIDKEIGERKKNGVLPKGGILADDMGLGKTVQSVSLILLNPRPELDAKPPPENPKRKMPGKEVGKGTLVVAPLALIRQWESEIKTKVEKSHALRVLVHHGPSRTKFAAELKKYDVVITTYQILASEFAGSSDHPDGAKVGCYGVHWYRVILDEAHSIKNRNAKSTQATYGLRSWYRWCLTGTPMQNNLDELQSLICFLQIKPYNNLATWKEQITIPMKNGKGNYAIKRIQYFLKGFMKRRTKDILKEDGALSFGGKSKNGEKKGTGMKIVERKVETIICELDPKERDFYDQLQERAQKRLDDMMGGEKTDYIGALVLLLRLRQACNHPKLVSGSMGKDKDALSTGQPNPSQTPRKISAASSQDNDIDALADMFGGMGVQVKDCDICSVRLLPAEVKAGAVRCNECEDIAKATPKKLGHKVKKEKKHKSKPERKPAPAAPARRNRKIIVDSDDEDDEGEGEWLVDASQQNTPHLGRAGGTDDEDAEGGGETLGSIDSVSGDEDGCSESEAESEEEEGDISYSGPTGVEAASTKIRRLLRILHAETPEHKTIVFSQFTSMLDLIEPHLQKSAIRYVRYDGGMRNDAREASLNSLRSDPKTRVLLCSLKCGSLGLNLTAASRVVLIEPFWNPFVEEQAIDRVHRLNQTVDVHVFKLTVGNTVEERIIELQEKKRELAKAAIEGGKAVAKLTMKDIMSLFGHNPGAVGGRESIGSTDENKPWNRNTKVLAPESTRSSASSAAARHSGSGALRSSPRESPPARTDRRGGYEKDARRIRNEDPVYGRR</sequence>
<feature type="region of interest" description="Disordered" evidence="4">
    <location>
        <begin position="61"/>
        <end position="199"/>
    </location>
</feature>
<evidence type="ECO:0000256" key="2">
    <source>
        <dbReference type="ARBA" id="ARBA00022801"/>
    </source>
</evidence>
<evidence type="ECO:0000313" key="8">
    <source>
        <dbReference type="Proteomes" id="UP000745764"/>
    </source>
</evidence>
<feature type="compositionally biased region" description="Polar residues" evidence="4">
    <location>
        <begin position="151"/>
        <end position="174"/>
    </location>
</feature>
<feature type="compositionally biased region" description="Acidic residues" evidence="4">
    <location>
        <begin position="832"/>
        <end position="844"/>
    </location>
</feature>
<dbReference type="PROSITE" id="PS51192">
    <property type="entry name" value="HELICASE_ATP_BIND_1"/>
    <property type="match status" value="1"/>
</dbReference>
<evidence type="ECO:0000259" key="6">
    <source>
        <dbReference type="PROSITE" id="PS51194"/>
    </source>
</evidence>